<dbReference type="InterPro" id="IPR005502">
    <property type="entry name" value="Ribosyl_crysJ1"/>
</dbReference>
<accession>A0A934RBB9</accession>
<keyword evidence="3" id="KW-0460">Magnesium</keyword>
<name>A0A934RBB9_9BACT</name>
<dbReference type="GO" id="GO:0016787">
    <property type="term" value="F:hydrolase activity"/>
    <property type="evidence" value="ECO:0007669"/>
    <property type="project" value="UniProtKB-KW"/>
</dbReference>
<dbReference type="InterPro" id="IPR036705">
    <property type="entry name" value="Ribosyl_crysJ1_sf"/>
</dbReference>
<evidence type="ECO:0000256" key="1">
    <source>
        <dbReference type="ARBA" id="ARBA00010702"/>
    </source>
</evidence>
<dbReference type="EMBL" id="JAENII010000014">
    <property type="protein sequence ID" value="MBK1828539.1"/>
    <property type="molecule type" value="Genomic_DNA"/>
</dbReference>
<protein>
    <submittedName>
        <fullName evidence="4">ADP-ribosylglycohydrolase family protein</fullName>
    </submittedName>
</protein>
<evidence type="ECO:0000313" key="4">
    <source>
        <dbReference type="EMBL" id="MBK1828539.1"/>
    </source>
</evidence>
<feature type="binding site" evidence="3">
    <location>
        <position position="57"/>
    </location>
    <ligand>
        <name>Mg(2+)</name>
        <dbReference type="ChEBI" id="CHEBI:18420"/>
        <label>1</label>
    </ligand>
</feature>
<keyword evidence="5" id="KW-1185">Reference proteome</keyword>
<dbReference type="SUPFAM" id="SSF101478">
    <property type="entry name" value="ADP-ribosylglycohydrolase"/>
    <property type="match status" value="1"/>
</dbReference>
<feature type="binding site" evidence="3">
    <location>
        <position position="252"/>
    </location>
    <ligand>
        <name>Mg(2+)</name>
        <dbReference type="ChEBI" id="CHEBI:18420"/>
        <label>1</label>
    </ligand>
</feature>
<keyword evidence="2" id="KW-0378">Hydrolase</keyword>
<evidence type="ECO:0000256" key="2">
    <source>
        <dbReference type="ARBA" id="ARBA00022801"/>
    </source>
</evidence>
<dbReference type="PANTHER" id="PTHR16222">
    <property type="entry name" value="ADP-RIBOSYLGLYCOHYDROLASE"/>
    <property type="match status" value="1"/>
</dbReference>
<dbReference type="Pfam" id="PF03747">
    <property type="entry name" value="ADP_ribosyl_GH"/>
    <property type="match status" value="1"/>
</dbReference>
<dbReference type="Proteomes" id="UP000658278">
    <property type="component" value="Unassembled WGS sequence"/>
</dbReference>
<proteinExistence type="inferred from homology"/>
<dbReference type="InterPro" id="IPR050792">
    <property type="entry name" value="ADP-ribosylglycohydrolase"/>
</dbReference>
<comment type="cofactor">
    <cofactor evidence="3">
        <name>Mg(2+)</name>
        <dbReference type="ChEBI" id="CHEBI:18420"/>
    </cofactor>
    <text evidence="3">Binds 2 magnesium ions per subunit.</text>
</comment>
<dbReference type="AlphaFoldDB" id="A0A934RBB9"/>
<comment type="similarity">
    <text evidence="1">Belongs to the ADP-ribosylglycohydrolase family.</text>
</comment>
<reference evidence="4" key="1">
    <citation type="submission" date="2021-01" db="EMBL/GenBank/DDBJ databases">
        <title>Modified the classification status of verrucomicrobia.</title>
        <authorList>
            <person name="Feng X."/>
        </authorList>
    </citation>
    <scope>NUCLEOTIDE SEQUENCE</scope>
    <source>
        <strain evidence="4">KCTC 22201</strain>
    </source>
</reference>
<sequence>MTSRDLILPALIGDALSLGPHWIYDASKIEQLYPGGILDYDDPKSSYHPEKKAGDQTHYGDQALALLDSLTAHPGNWDQSAWRSDWADWARQTTAYKDGATTRTLENIEAGLTTPSDSNDLAGASRFIGLFARFTGDALIEAARAQTALTHGDPQVIDSAEFFARAATALLAGAGLGEALDEAAAHPYDSLPAIDWLNAGRAASEGDLDQEAGKLGLTCHAPDAVPLTLALALKFEDDPVAGLSRNAMLGGDSAARGLLLGLLLGARHGLGAFPQQWTEQLAAAGRIQSLLRDADDRLA</sequence>
<dbReference type="RefSeq" id="WP_200282204.1">
    <property type="nucleotide sequence ID" value="NZ_JAENII010000014.1"/>
</dbReference>
<comment type="caution">
    <text evidence="4">The sequence shown here is derived from an EMBL/GenBank/DDBJ whole genome shotgun (WGS) entry which is preliminary data.</text>
</comment>
<dbReference type="Gene3D" id="1.10.4080.10">
    <property type="entry name" value="ADP-ribosylation/Crystallin J1"/>
    <property type="match status" value="1"/>
</dbReference>
<evidence type="ECO:0000313" key="5">
    <source>
        <dbReference type="Proteomes" id="UP000658278"/>
    </source>
</evidence>
<keyword evidence="3" id="KW-0479">Metal-binding</keyword>
<dbReference type="GO" id="GO:0046872">
    <property type="term" value="F:metal ion binding"/>
    <property type="evidence" value="ECO:0007669"/>
    <property type="project" value="UniProtKB-KW"/>
</dbReference>
<gene>
    <name evidence="4" type="ORF">JIN81_16010</name>
</gene>
<dbReference type="PANTHER" id="PTHR16222:SF24">
    <property type="entry name" value="ADP-RIBOSYLHYDROLASE ARH3"/>
    <property type="match status" value="1"/>
</dbReference>
<organism evidence="4 5">
    <name type="scientific">Haloferula rosea</name>
    <dbReference type="NCBI Taxonomy" id="490093"/>
    <lineage>
        <taxon>Bacteria</taxon>
        <taxon>Pseudomonadati</taxon>
        <taxon>Verrucomicrobiota</taxon>
        <taxon>Verrucomicrobiia</taxon>
        <taxon>Verrucomicrobiales</taxon>
        <taxon>Verrucomicrobiaceae</taxon>
        <taxon>Haloferula</taxon>
    </lineage>
</organism>
<evidence type="ECO:0000256" key="3">
    <source>
        <dbReference type="PIRSR" id="PIRSR605502-1"/>
    </source>
</evidence>